<comment type="similarity">
    <text evidence="1">Belongs to the virb1 family.</text>
</comment>
<dbReference type="RefSeq" id="WP_191317467.1">
    <property type="nucleotide sequence ID" value="NZ_BNCG01000001.1"/>
</dbReference>
<feature type="domain" description="Transglycosylase SLT" evidence="3">
    <location>
        <begin position="293"/>
        <end position="390"/>
    </location>
</feature>
<evidence type="ECO:0000259" key="3">
    <source>
        <dbReference type="Pfam" id="PF01464"/>
    </source>
</evidence>
<organism evidence="4 5">
    <name type="scientific">Camelimonas fluminis</name>
    <dbReference type="NCBI Taxonomy" id="1576911"/>
    <lineage>
        <taxon>Bacteria</taxon>
        <taxon>Pseudomonadati</taxon>
        <taxon>Pseudomonadota</taxon>
        <taxon>Alphaproteobacteria</taxon>
        <taxon>Hyphomicrobiales</taxon>
        <taxon>Chelatococcaceae</taxon>
        <taxon>Camelimonas</taxon>
    </lineage>
</organism>
<evidence type="ECO:0000256" key="2">
    <source>
        <dbReference type="SAM" id="MobiDB-lite"/>
    </source>
</evidence>
<feature type="region of interest" description="Disordered" evidence="2">
    <location>
        <begin position="256"/>
        <end position="282"/>
    </location>
</feature>
<evidence type="ECO:0000313" key="4">
    <source>
        <dbReference type="EMBL" id="MFC3636460.1"/>
    </source>
</evidence>
<name>A0ABV7UCS1_9HYPH</name>
<dbReference type="EMBL" id="JBHRYC010000023">
    <property type="protein sequence ID" value="MFC3636460.1"/>
    <property type="molecule type" value="Genomic_DNA"/>
</dbReference>
<sequence length="409" mass="40996">MAQAPSGEVVAQGPGPLGGFGGHGYSKGTPWGKAGDTSGKEGGVPAAAPSGGKPSGKKSGSGKAAPKSGSQKKSGHEAGGPAHAAAGGASVVQASLHVDDGAGEAPGAGAEPQAAEGAAPGAAPKPRHAVVRAPLPPQRPADLDSAPQTAAAPATQTQATAPAQPQEAAPQTAEAQPPANETPMKADTRLAARAPLPPARPDDLDSGASQVAMTAPAQPAEVADQARQAALQAPAAPAPAPGGGFDLFKFLAGKPQGGTTPTAGVAEDEPRRGRRHARGAARDAAARANIAPLIERHARAYGIPVALADAVVRVESRYNPSARNGPYLGLSQIHLNTARAVGYGGGAQGLMDADTNLRYGMKYLAMAYRLAGGDTCRTILKYQAGHRAERMTSHAARYCSRVRTMMAAF</sequence>
<feature type="compositionally biased region" description="Low complexity" evidence="2">
    <location>
        <begin position="103"/>
        <end position="124"/>
    </location>
</feature>
<dbReference type="InterPro" id="IPR023346">
    <property type="entry name" value="Lysozyme-like_dom_sf"/>
</dbReference>
<accession>A0ABV7UCS1</accession>
<dbReference type="InterPro" id="IPR008258">
    <property type="entry name" value="Transglycosylase_SLT_dom_1"/>
</dbReference>
<gene>
    <name evidence="4" type="ORF">ACFONL_03545</name>
</gene>
<feature type="compositionally biased region" description="Gly residues" evidence="2">
    <location>
        <begin position="15"/>
        <end position="25"/>
    </location>
</feature>
<keyword evidence="5" id="KW-1185">Reference proteome</keyword>
<feature type="compositionally biased region" description="Low complexity" evidence="2">
    <location>
        <begin position="79"/>
        <end position="89"/>
    </location>
</feature>
<evidence type="ECO:0000256" key="1">
    <source>
        <dbReference type="ARBA" id="ARBA00009387"/>
    </source>
</evidence>
<proteinExistence type="inferred from homology"/>
<dbReference type="SUPFAM" id="SSF53955">
    <property type="entry name" value="Lysozyme-like"/>
    <property type="match status" value="1"/>
</dbReference>
<dbReference type="Proteomes" id="UP001595704">
    <property type="component" value="Unassembled WGS sequence"/>
</dbReference>
<feature type="compositionally biased region" description="Low complexity" evidence="2">
    <location>
        <begin position="223"/>
        <end position="235"/>
    </location>
</feature>
<evidence type="ECO:0000313" key="5">
    <source>
        <dbReference type="Proteomes" id="UP001595704"/>
    </source>
</evidence>
<feature type="region of interest" description="Disordered" evidence="2">
    <location>
        <begin position="1"/>
        <end position="238"/>
    </location>
</feature>
<dbReference type="Pfam" id="PF01464">
    <property type="entry name" value="SLT"/>
    <property type="match status" value="1"/>
</dbReference>
<reference evidence="5" key="1">
    <citation type="journal article" date="2019" name="Int. J. Syst. Evol. Microbiol.">
        <title>The Global Catalogue of Microorganisms (GCM) 10K type strain sequencing project: providing services to taxonomists for standard genome sequencing and annotation.</title>
        <authorList>
            <consortium name="The Broad Institute Genomics Platform"/>
            <consortium name="The Broad Institute Genome Sequencing Center for Infectious Disease"/>
            <person name="Wu L."/>
            <person name="Ma J."/>
        </authorList>
    </citation>
    <scope>NUCLEOTIDE SEQUENCE [LARGE SCALE GENOMIC DNA]</scope>
    <source>
        <strain evidence="5">KCTC 42282</strain>
    </source>
</reference>
<feature type="compositionally biased region" description="Low complexity" evidence="2">
    <location>
        <begin position="45"/>
        <end position="72"/>
    </location>
</feature>
<feature type="compositionally biased region" description="Low complexity" evidence="2">
    <location>
        <begin position="146"/>
        <end position="179"/>
    </location>
</feature>
<comment type="caution">
    <text evidence="4">The sequence shown here is derived from an EMBL/GenBank/DDBJ whole genome shotgun (WGS) entry which is preliminary data.</text>
</comment>
<dbReference type="Gene3D" id="1.10.530.10">
    <property type="match status" value="1"/>
</dbReference>
<protein>
    <submittedName>
        <fullName evidence="4">Transglycosylase SLT domain-containing protein</fullName>
    </submittedName>
</protein>